<organism evidence="2 3">
    <name type="scientific">Cymbomonas tetramitiformis</name>
    <dbReference type="NCBI Taxonomy" id="36881"/>
    <lineage>
        <taxon>Eukaryota</taxon>
        <taxon>Viridiplantae</taxon>
        <taxon>Chlorophyta</taxon>
        <taxon>Pyramimonadophyceae</taxon>
        <taxon>Pyramimonadales</taxon>
        <taxon>Pyramimonadaceae</taxon>
        <taxon>Cymbomonas</taxon>
    </lineage>
</organism>
<evidence type="ECO:0000256" key="1">
    <source>
        <dbReference type="SAM" id="MobiDB-lite"/>
    </source>
</evidence>
<gene>
    <name evidence="2" type="ORF">CYMTET_3596</name>
</gene>
<protein>
    <recommendedName>
        <fullName evidence="4">C3H1-type domain-containing protein</fullName>
    </recommendedName>
</protein>
<dbReference type="EMBL" id="LGRX02000297">
    <property type="protein sequence ID" value="KAK3288946.1"/>
    <property type="molecule type" value="Genomic_DNA"/>
</dbReference>
<accession>A0AAE0LKP2</accession>
<comment type="caution">
    <text evidence="2">The sequence shown here is derived from an EMBL/GenBank/DDBJ whole genome shotgun (WGS) entry which is preliminary data.</text>
</comment>
<evidence type="ECO:0000313" key="3">
    <source>
        <dbReference type="Proteomes" id="UP001190700"/>
    </source>
</evidence>
<sequence length="517" mass="57091">MLGTQGCCFAHFSGATCSQSQNRAASSKDVFGGRKLTQFSTPGRHSGTRQLHVYPHYSPKQTRTEAHSSTWHSGVGPHGWRTWRRPLEDPSRNICAASANEIFKLDRDEPVKTKGVITQRRTLGNRLTFLDLTTDEDQAMQLKCLFSVPAVVKHGVAVEARGHWMVDSKPAVGRRTLEVMEDPIGLKVVPVRGDGDSKEEKALQAEGPGLAVARPESGVRDGRLCKQWLLLGNCGDPECMQRHDAGSAELIRVRNSRSRAEQRSAQDVSAEADPDDPHNAQNKRAKSANDRIFADWIVDTFGREALARGGVADIAGGKGLLSFELHVRHGIACTLVEPRPCYMTNHWLAKYRAMRRVGAVRSPKSAEHQAWQRAEQWMSVTSQEESAGPGAEPRLFAAKLPAPRAEDQVAAFRHARAEFGGHQGDMTAVAVAECAVLIGMHPDEVTEAIVDAALRLDKPFAVVPCCVFTSLFPERRLHDGGPVKTYTDLVTYLKQKDPSIQIDYLPFKGRNRVLYRQ</sequence>
<reference evidence="2 3" key="1">
    <citation type="journal article" date="2015" name="Genome Biol. Evol.">
        <title>Comparative Genomics of a Bacterivorous Green Alga Reveals Evolutionary Causalities and Consequences of Phago-Mixotrophic Mode of Nutrition.</title>
        <authorList>
            <person name="Burns J.A."/>
            <person name="Paasch A."/>
            <person name="Narechania A."/>
            <person name="Kim E."/>
        </authorList>
    </citation>
    <scope>NUCLEOTIDE SEQUENCE [LARGE SCALE GENOMIC DNA]</scope>
    <source>
        <strain evidence="2 3">PLY_AMNH</strain>
    </source>
</reference>
<evidence type="ECO:0008006" key="4">
    <source>
        <dbReference type="Google" id="ProtNLM"/>
    </source>
</evidence>
<keyword evidence="3" id="KW-1185">Reference proteome</keyword>
<dbReference type="PANTHER" id="PTHR36971:SF3">
    <property type="entry name" value="C3H1-TYPE DOMAIN-CONTAINING PROTEIN"/>
    <property type="match status" value="1"/>
</dbReference>
<name>A0AAE0LKP2_9CHLO</name>
<dbReference type="PANTHER" id="PTHR36971">
    <property type="entry name" value="UNNAMED PRODUCT"/>
    <property type="match status" value="1"/>
</dbReference>
<feature type="region of interest" description="Disordered" evidence="1">
    <location>
        <begin position="253"/>
        <end position="287"/>
    </location>
</feature>
<dbReference type="Proteomes" id="UP001190700">
    <property type="component" value="Unassembled WGS sequence"/>
</dbReference>
<evidence type="ECO:0000313" key="2">
    <source>
        <dbReference type="EMBL" id="KAK3288946.1"/>
    </source>
</evidence>
<proteinExistence type="predicted"/>
<dbReference type="AlphaFoldDB" id="A0AAE0LKP2"/>